<keyword evidence="10" id="KW-1185">Reference proteome</keyword>
<accession>A0ABM4C892</accession>
<dbReference type="SUPFAM" id="SSF48371">
    <property type="entry name" value="ARM repeat"/>
    <property type="match status" value="1"/>
</dbReference>
<dbReference type="PANTHER" id="PTHR13322:SF2">
    <property type="entry name" value="INTEGRATOR COMPLEX SUBUNIT 7"/>
    <property type="match status" value="1"/>
</dbReference>
<dbReference type="RefSeq" id="XP_065657843.1">
    <property type="nucleotide sequence ID" value="XM_065801771.1"/>
</dbReference>
<evidence type="ECO:0000259" key="9">
    <source>
        <dbReference type="Pfam" id="PF24437"/>
    </source>
</evidence>
<keyword evidence="5" id="KW-0963">Cytoplasm</keyword>
<dbReference type="InterPro" id="IPR056516">
    <property type="entry name" value="INTS7_N"/>
</dbReference>
<comment type="similarity">
    <text evidence="3">Belongs to the Integrator subunit 7 family.</text>
</comment>
<evidence type="ECO:0000259" key="7">
    <source>
        <dbReference type="Pfam" id="PF22965"/>
    </source>
</evidence>
<feature type="domain" description="Integrator complex subunit 7 C-terminal" evidence="7">
    <location>
        <begin position="771"/>
        <end position="881"/>
    </location>
</feature>
<dbReference type="Pfam" id="PF24437">
    <property type="entry name" value="INTS7_HB"/>
    <property type="match status" value="1"/>
</dbReference>
<evidence type="ECO:0000313" key="11">
    <source>
        <dbReference type="RefSeq" id="XP_065657843.1"/>
    </source>
</evidence>
<evidence type="ECO:0000259" key="8">
    <source>
        <dbReference type="Pfam" id="PF24436"/>
    </source>
</evidence>
<feature type="domain" description="Integrator complex subunit 7 helical bundle" evidence="9">
    <location>
        <begin position="513"/>
        <end position="677"/>
    </location>
</feature>
<reference evidence="11" key="1">
    <citation type="submission" date="2025-08" db="UniProtKB">
        <authorList>
            <consortium name="RefSeq"/>
        </authorList>
    </citation>
    <scope>IDENTIFICATION</scope>
</reference>
<dbReference type="GeneID" id="100204041"/>
<evidence type="ECO:0000256" key="4">
    <source>
        <dbReference type="ARBA" id="ARBA00015336"/>
    </source>
</evidence>
<sequence>MYHQEFQNQDSNAALMELEKGLRSGKAGEQCGAIVHVPALLERHPYPILVNSAFLKLADAFRTGSNFLKLCVLKAIQSSKKHLNKIFNVDEFYLRFFAVIHSNDPIARSVTLRIFGSISSIVAERKDIHHCITNSLDSHDNSEVEAAIFATKAFAEQSSTFAMGMWQKISEMVKGLTTSLELKMKLLPVFKYMHHDFAIVKKINLLCDELMESYPSHMLIATVLNTTTHLSLATLVNIKSQISRLLHFTFEVPRKSINHVAIQNLFQLAKNASYLWCEEQVEQLLSSLLTSSLNLQKQIFEVIVVLGCSSPQLFSQKALMDLNHFKNHVCTEISIASLHVLVSVQSNVKGSLEDTGDFEAELQSLFSMSIHEKSFASLKKCLEIAVIIVKNSNDVSSLPAFFLKCLPYLTKNQALEVCHCLVKLAAQRICLFANFVDILLQFISNSFTNDLSKVDKDIIVGLVTVIYYIEAKNQKKNFQEELFVHFTKLNEMGELWILFRLARQASRLAYPTLAYRVFNLLVPKVSSESFYFWLKCLSSIHEGESMLLGEICSIEKVHKMLTLAHNYYQQGLIFLKAAVTTEHHLYFQFKFVRLRSEFFKAYIHLLSCCSSFKFSASTKSQQQQQILLQLQHCSNLFNNVSNGYENLFKCSFNADPATLNLIQLLHECSQVMIFAIKLLVCERNNNRTTITTFQNGFLKSLCNTECNTETVTKTNLAILEKVQKIDSETKNVFLSQKQIDCLVSGVVSQLSIGFSYPSYFYKAVQNTILQLYVTPRMEDSPTVNINTEMVLKVEGVIVNKSNKTFRSVSKVNLHVQVTPTENVRKIALDYKPINFEEMVFKESTAPTNDYFSAQFLLSFKYLGNHLITISAGVTDENNFDWETGPSSSLQVEVFEQRKK</sequence>
<gene>
    <name evidence="11" type="primary">LOC100204041</name>
</gene>
<evidence type="ECO:0000256" key="2">
    <source>
        <dbReference type="ARBA" id="ARBA00004496"/>
    </source>
</evidence>
<evidence type="ECO:0000256" key="1">
    <source>
        <dbReference type="ARBA" id="ARBA00004123"/>
    </source>
</evidence>
<organism evidence="10 11">
    <name type="scientific">Hydra vulgaris</name>
    <name type="common">Hydra</name>
    <name type="synonym">Hydra attenuata</name>
    <dbReference type="NCBI Taxonomy" id="6087"/>
    <lineage>
        <taxon>Eukaryota</taxon>
        <taxon>Metazoa</taxon>
        <taxon>Cnidaria</taxon>
        <taxon>Hydrozoa</taxon>
        <taxon>Hydroidolina</taxon>
        <taxon>Anthoathecata</taxon>
        <taxon>Aplanulata</taxon>
        <taxon>Hydridae</taxon>
        <taxon>Hydra</taxon>
    </lineage>
</organism>
<dbReference type="InterPro" id="IPR033060">
    <property type="entry name" value="INTS7"/>
</dbReference>
<keyword evidence="6" id="KW-0539">Nucleus</keyword>
<name>A0ABM4C892_HYDVU</name>
<dbReference type="Pfam" id="PF24436">
    <property type="entry name" value="INTS7_N"/>
    <property type="match status" value="1"/>
</dbReference>
<evidence type="ECO:0000256" key="6">
    <source>
        <dbReference type="ARBA" id="ARBA00023242"/>
    </source>
</evidence>
<evidence type="ECO:0000313" key="10">
    <source>
        <dbReference type="Proteomes" id="UP001652625"/>
    </source>
</evidence>
<dbReference type="InterPro" id="IPR016024">
    <property type="entry name" value="ARM-type_fold"/>
</dbReference>
<proteinExistence type="inferred from homology"/>
<dbReference type="PANTHER" id="PTHR13322">
    <property type="entry name" value="C1ORF73 PROTEIN"/>
    <property type="match status" value="1"/>
</dbReference>
<dbReference type="InterPro" id="IPR054519">
    <property type="entry name" value="INTS7_C"/>
</dbReference>
<dbReference type="InterPro" id="IPR056517">
    <property type="entry name" value="INTS7_HB"/>
</dbReference>
<protein>
    <recommendedName>
        <fullName evidence="4">Integrator complex subunit 7</fullName>
    </recommendedName>
</protein>
<dbReference type="Proteomes" id="UP001652625">
    <property type="component" value="Chromosome 07"/>
</dbReference>
<evidence type="ECO:0000256" key="5">
    <source>
        <dbReference type="ARBA" id="ARBA00022490"/>
    </source>
</evidence>
<comment type="subcellular location">
    <subcellularLocation>
        <location evidence="2">Cytoplasm</location>
    </subcellularLocation>
    <subcellularLocation>
        <location evidence="1">Nucleus</location>
    </subcellularLocation>
</comment>
<feature type="domain" description="Integrator complex subunit 7 N-terminal" evidence="8">
    <location>
        <begin position="15"/>
        <end position="509"/>
    </location>
</feature>
<evidence type="ECO:0000256" key="3">
    <source>
        <dbReference type="ARBA" id="ARBA00008565"/>
    </source>
</evidence>
<dbReference type="Pfam" id="PF22965">
    <property type="entry name" value="INTS7_C"/>
    <property type="match status" value="1"/>
</dbReference>